<feature type="transmembrane region" description="Helical" evidence="11">
    <location>
        <begin position="128"/>
        <end position="150"/>
    </location>
</feature>
<evidence type="ECO:0000256" key="11">
    <source>
        <dbReference type="SAM" id="Phobius"/>
    </source>
</evidence>
<sequence>MENQNNLKKPLLSESVDPSSCHQKDVAKKKKKLHRSRSAPLIVSLPGDFPTVDHEPDPSPESLFKRLHPSFKKITMYLSFYLLTGGVCFYIVRDQVSGKKTSNSIIDSLYFCMVTMTTVGYGDLVPQSALAKVLACAFVFLGMALVGLVLSHGADYLVEKQQALLIRALQMRKRFQPSDVMKEIESGKVRYKCAVVALILFVLIVSGIVFLIFVEKLDTLDALYCVCVTMTSLGYGDFSFSTEGGRAFAVLWILMSTICLGQFFLYLAELNTESRQNALIKWVLTRRVTIVDLEAADMDNDGVVDAAEFVLYKLKEMGKITQNDISLVMKGFEELDVDQSGTLSVTVCFLMLVEKLEAVDAFYCVCATIMSLGYGDYGFSTEAGRFAIMWILTTSILRVEAAATDVDGGVEQESLISKPSNQKDAVKKRRFRRVKSAPLAEHIPGEVDGSAASARISESVFGSLHPSLIGVAAYLFIYLSDMGTWSHRVSGKLLACAFVFIGMALVGLVLSRGADYLVEKQEALMVKALHMRQKLGPSDIMKEIETNKSRYKFILSLIFLLILIMTGTLFLTFVEKLDIVDAFYCVCCTITTLGYGDRSFSTEGGRLFAVVWILTSTICLAQFFLYLTEINTEKRQKYLVHCVLTRHMTNVDLEAADIDDDGVVNAAEFVLYKLKELGKITQDDISLMMEEFEELDVDQSGTLSVSDLALAQSSPQAKGSTSDQGRPC</sequence>
<evidence type="ECO:0000256" key="5">
    <source>
        <dbReference type="ARBA" id="ARBA00022837"/>
    </source>
</evidence>
<dbReference type="PANTHER" id="PTHR11003:SF291">
    <property type="entry name" value="IP11374P"/>
    <property type="match status" value="1"/>
</dbReference>
<dbReference type="SUPFAM" id="SSF81324">
    <property type="entry name" value="Voltage-gated potassium channels"/>
    <property type="match status" value="4"/>
</dbReference>
<dbReference type="InterPro" id="IPR003280">
    <property type="entry name" value="2pore_dom_K_chnl"/>
</dbReference>
<evidence type="ECO:0000256" key="7">
    <source>
        <dbReference type="ARBA" id="ARBA00023065"/>
    </source>
</evidence>
<evidence type="ECO:0000259" key="12">
    <source>
        <dbReference type="Pfam" id="PF07885"/>
    </source>
</evidence>
<keyword evidence="3" id="KW-0813">Transport</keyword>
<feature type="transmembrane region" description="Helical" evidence="11">
    <location>
        <begin position="247"/>
        <end position="268"/>
    </location>
</feature>
<keyword evidence="8 11" id="KW-0472">Membrane</keyword>
<feature type="transmembrane region" description="Helical" evidence="11">
    <location>
        <begin position="74"/>
        <end position="92"/>
    </location>
</feature>
<evidence type="ECO:0000256" key="3">
    <source>
        <dbReference type="ARBA" id="ARBA00022448"/>
    </source>
</evidence>
<dbReference type="PRINTS" id="PR01333">
    <property type="entry name" value="2POREKCHANEL"/>
</dbReference>
<dbReference type="AlphaFoldDB" id="A0A803LQ53"/>
<dbReference type="GO" id="GO:0030322">
    <property type="term" value="P:stabilization of membrane potential"/>
    <property type="evidence" value="ECO:0007669"/>
    <property type="project" value="TreeGrafter"/>
</dbReference>
<reference evidence="14" key="1">
    <citation type="journal article" date="2017" name="Nature">
        <title>The genome of Chenopodium quinoa.</title>
        <authorList>
            <person name="Jarvis D.E."/>
            <person name="Ho Y.S."/>
            <person name="Lightfoot D.J."/>
            <person name="Schmoeckel S.M."/>
            <person name="Li B."/>
            <person name="Borm T.J.A."/>
            <person name="Ohyanagi H."/>
            <person name="Mineta K."/>
            <person name="Michell C.T."/>
            <person name="Saber N."/>
            <person name="Kharbatia N.M."/>
            <person name="Rupper R.R."/>
            <person name="Sharp A.R."/>
            <person name="Dally N."/>
            <person name="Boughton B.A."/>
            <person name="Woo Y.H."/>
            <person name="Gao G."/>
            <person name="Schijlen E.G.W.M."/>
            <person name="Guo X."/>
            <person name="Momin A.A."/>
            <person name="Negrao S."/>
            <person name="Al-Babili S."/>
            <person name="Gehring C."/>
            <person name="Roessner U."/>
            <person name="Jung C."/>
            <person name="Murphy K."/>
            <person name="Arold S.T."/>
            <person name="Gojobori T."/>
            <person name="van der Linden C.G."/>
            <person name="van Loo E.N."/>
            <person name="Jellen E.N."/>
            <person name="Maughan P.J."/>
            <person name="Tester M."/>
        </authorList>
    </citation>
    <scope>NUCLEOTIDE SEQUENCE [LARGE SCALE GENOMIC DNA]</scope>
    <source>
        <strain evidence="14">cv. PI 614886</strain>
    </source>
</reference>
<keyword evidence="4 11" id="KW-0812">Transmembrane</keyword>
<feature type="transmembrane region" description="Helical" evidence="11">
    <location>
        <begin position="460"/>
        <end position="479"/>
    </location>
</feature>
<evidence type="ECO:0000256" key="6">
    <source>
        <dbReference type="ARBA" id="ARBA00022989"/>
    </source>
</evidence>
<dbReference type="Gene3D" id="1.10.287.70">
    <property type="match status" value="4"/>
</dbReference>
<dbReference type="Proteomes" id="UP000596660">
    <property type="component" value="Unplaced"/>
</dbReference>
<feature type="domain" description="Potassium channel" evidence="12">
    <location>
        <begin position="77"/>
        <end position="158"/>
    </location>
</feature>
<feature type="transmembrane region" description="Helical" evidence="11">
    <location>
        <begin position="491"/>
        <end position="510"/>
    </location>
</feature>
<name>A0A803LQ53_CHEQI</name>
<dbReference type="OMA" id="CATIMSL"/>
<dbReference type="InterPro" id="IPR011992">
    <property type="entry name" value="EF-hand-dom_pair"/>
</dbReference>
<evidence type="ECO:0000259" key="13">
    <source>
        <dbReference type="Pfam" id="PF13202"/>
    </source>
</evidence>
<evidence type="ECO:0000256" key="9">
    <source>
        <dbReference type="ARBA" id="ARBA00023303"/>
    </source>
</evidence>
<dbReference type="GO" id="GO:0005886">
    <property type="term" value="C:plasma membrane"/>
    <property type="evidence" value="ECO:0007669"/>
    <property type="project" value="TreeGrafter"/>
</dbReference>
<evidence type="ECO:0000256" key="8">
    <source>
        <dbReference type="ARBA" id="ARBA00023136"/>
    </source>
</evidence>
<evidence type="ECO:0000256" key="4">
    <source>
        <dbReference type="ARBA" id="ARBA00022692"/>
    </source>
</evidence>
<dbReference type="InterPro" id="IPR013099">
    <property type="entry name" value="K_chnl_dom"/>
</dbReference>
<dbReference type="InterPro" id="IPR002048">
    <property type="entry name" value="EF_hand_dom"/>
</dbReference>
<keyword evidence="7" id="KW-0406">Ion transport</keyword>
<accession>A0A803LQ53</accession>
<evidence type="ECO:0000256" key="2">
    <source>
        <dbReference type="ARBA" id="ARBA00010159"/>
    </source>
</evidence>
<feature type="domain" description="Potassium channel" evidence="12">
    <location>
        <begin position="199"/>
        <end position="271"/>
    </location>
</feature>
<evidence type="ECO:0000256" key="10">
    <source>
        <dbReference type="SAM" id="MobiDB-lite"/>
    </source>
</evidence>
<organism evidence="14 15">
    <name type="scientific">Chenopodium quinoa</name>
    <name type="common">Quinoa</name>
    <dbReference type="NCBI Taxonomy" id="63459"/>
    <lineage>
        <taxon>Eukaryota</taxon>
        <taxon>Viridiplantae</taxon>
        <taxon>Streptophyta</taxon>
        <taxon>Embryophyta</taxon>
        <taxon>Tracheophyta</taxon>
        <taxon>Spermatophyta</taxon>
        <taxon>Magnoliopsida</taxon>
        <taxon>eudicotyledons</taxon>
        <taxon>Gunneridae</taxon>
        <taxon>Pentapetalae</taxon>
        <taxon>Caryophyllales</taxon>
        <taxon>Chenopodiaceae</taxon>
        <taxon>Chenopodioideae</taxon>
        <taxon>Atripliceae</taxon>
        <taxon>Chenopodium</taxon>
    </lineage>
</organism>
<feature type="transmembrane region" description="Helical" evidence="11">
    <location>
        <begin position="551"/>
        <end position="574"/>
    </location>
</feature>
<feature type="compositionally biased region" description="Basic residues" evidence="10">
    <location>
        <begin position="27"/>
        <end position="37"/>
    </location>
</feature>
<dbReference type="PROSITE" id="PS00018">
    <property type="entry name" value="EF_HAND_1"/>
    <property type="match status" value="3"/>
</dbReference>
<dbReference type="PANTHER" id="PTHR11003">
    <property type="entry name" value="POTASSIUM CHANNEL, SUBFAMILY K"/>
    <property type="match status" value="1"/>
</dbReference>
<dbReference type="InterPro" id="IPR018247">
    <property type="entry name" value="EF_Hand_1_Ca_BS"/>
</dbReference>
<feature type="domain" description="EF-hand" evidence="13">
    <location>
        <begin position="290"/>
        <end position="309"/>
    </location>
</feature>
<dbReference type="Gramene" id="AUR62017082-RA">
    <property type="protein sequence ID" value="AUR62017082-RA:cds"/>
    <property type="gene ID" value="AUR62017082"/>
</dbReference>
<feature type="transmembrane region" description="Helical" evidence="11">
    <location>
        <begin position="607"/>
        <end position="627"/>
    </location>
</feature>
<dbReference type="GO" id="GO:0009705">
    <property type="term" value="C:plant-type vacuole membrane"/>
    <property type="evidence" value="ECO:0007669"/>
    <property type="project" value="TreeGrafter"/>
</dbReference>
<dbReference type="EnsemblPlants" id="AUR62017082-RA">
    <property type="protein sequence ID" value="AUR62017082-RA:cds"/>
    <property type="gene ID" value="AUR62017082"/>
</dbReference>
<keyword evidence="15" id="KW-1185">Reference proteome</keyword>
<feature type="transmembrane region" description="Helical" evidence="11">
    <location>
        <begin position="191"/>
        <end position="214"/>
    </location>
</feature>
<dbReference type="SUPFAM" id="SSF47473">
    <property type="entry name" value="EF-hand"/>
    <property type="match status" value="1"/>
</dbReference>
<evidence type="ECO:0000313" key="15">
    <source>
        <dbReference type="Proteomes" id="UP000596660"/>
    </source>
</evidence>
<evidence type="ECO:0000313" key="14">
    <source>
        <dbReference type="EnsemblPlants" id="AUR62017082-RA:cds"/>
    </source>
</evidence>
<keyword evidence="5" id="KW-0106">Calcium</keyword>
<keyword evidence="6 11" id="KW-1133">Transmembrane helix</keyword>
<feature type="domain" description="Potassium channel" evidence="12">
    <location>
        <begin position="559"/>
        <end position="631"/>
    </location>
</feature>
<dbReference type="GO" id="GO:0015271">
    <property type="term" value="F:outward rectifier potassium channel activity"/>
    <property type="evidence" value="ECO:0007669"/>
    <property type="project" value="TreeGrafter"/>
</dbReference>
<dbReference type="GO" id="GO:0005509">
    <property type="term" value="F:calcium ion binding"/>
    <property type="evidence" value="ECO:0007669"/>
    <property type="project" value="InterPro"/>
</dbReference>
<comment type="similarity">
    <text evidence="2">Belongs to the two pore domain potassium channel (TC 1.A.1.7) family.</text>
</comment>
<proteinExistence type="inferred from homology"/>
<keyword evidence="9" id="KW-0407">Ion channel</keyword>
<dbReference type="GO" id="GO:0022841">
    <property type="term" value="F:potassium ion leak channel activity"/>
    <property type="evidence" value="ECO:0007669"/>
    <property type="project" value="TreeGrafter"/>
</dbReference>
<protein>
    <submittedName>
        <fullName evidence="14">Uncharacterized protein</fullName>
    </submittedName>
</protein>
<dbReference type="Pfam" id="PF13202">
    <property type="entry name" value="EF-hand_5"/>
    <property type="match status" value="1"/>
</dbReference>
<feature type="domain" description="Potassium channel" evidence="12">
    <location>
        <begin position="346"/>
        <end position="396"/>
    </location>
</feature>
<evidence type="ECO:0000256" key="1">
    <source>
        <dbReference type="ARBA" id="ARBA00004141"/>
    </source>
</evidence>
<dbReference type="Pfam" id="PF07885">
    <property type="entry name" value="Ion_trans_2"/>
    <property type="match status" value="4"/>
</dbReference>
<reference evidence="14" key="2">
    <citation type="submission" date="2021-03" db="UniProtKB">
        <authorList>
            <consortium name="EnsemblPlants"/>
        </authorList>
    </citation>
    <scope>IDENTIFICATION</scope>
</reference>
<comment type="subcellular location">
    <subcellularLocation>
        <location evidence="1">Membrane</location>
        <topology evidence="1">Multi-pass membrane protein</topology>
    </subcellularLocation>
</comment>
<feature type="region of interest" description="Disordered" evidence="10">
    <location>
        <begin position="1"/>
        <end position="39"/>
    </location>
</feature>